<protein>
    <submittedName>
        <fullName evidence="3">FHA domain protein</fullName>
    </submittedName>
</protein>
<evidence type="ECO:0000256" key="1">
    <source>
        <dbReference type="SAM" id="MobiDB-lite"/>
    </source>
</evidence>
<gene>
    <name evidence="3" type="ORF">JM93_04319</name>
</gene>
<feature type="region of interest" description="Disordered" evidence="1">
    <location>
        <begin position="360"/>
        <end position="379"/>
    </location>
</feature>
<dbReference type="Pfam" id="PF20232">
    <property type="entry name" value="T6SS_FHA_C"/>
    <property type="match status" value="1"/>
</dbReference>
<dbReference type="PROSITE" id="PS50006">
    <property type="entry name" value="FHA_DOMAIN"/>
    <property type="match status" value="1"/>
</dbReference>
<name>A0A562SEE9_9HYPH</name>
<feature type="compositionally biased region" description="Polar residues" evidence="1">
    <location>
        <begin position="289"/>
        <end position="302"/>
    </location>
</feature>
<dbReference type="EMBL" id="VLLF01000014">
    <property type="protein sequence ID" value="TWI79548.1"/>
    <property type="molecule type" value="Genomic_DNA"/>
</dbReference>
<dbReference type="Proteomes" id="UP000320593">
    <property type="component" value="Unassembled WGS sequence"/>
</dbReference>
<accession>A0A562SEE9</accession>
<proteinExistence type="predicted"/>
<keyword evidence="4" id="KW-1185">Reference proteome</keyword>
<dbReference type="InterPro" id="IPR046883">
    <property type="entry name" value="T6SS_FHA_C"/>
</dbReference>
<comment type="caution">
    <text evidence="3">The sequence shown here is derived from an EMBL/GenBank/DDBJ whole genome shotgun (WGS) entry which is preliminary data.</text>
</comment>
<evidence type="ECO:0000259" key="2">
    <source>
        <dbReference type="PROSITE" id="PS50006"/>
    </source>
</evidence>
<dbReference type="Pfam" id="PF00498">
    <property type="entry name" value="FHA"/>
    <property type="match status" value="1"/>
</dbReference>
<dbReference type="InterPro" id="IPR008984">
    <property type="entry name" value="SMAD_FHA_dom_sf"/>
</dbReference>
<evidence type="ECO:0000313" key="3">
    <source>
        <dbReference type="EMBL" id="TWI79548.1"/>
    </source>
</evidence>
<dbReference type="SUPFAM" id="SSF49879">
    <property type="entry name" value="SMAD/FHA domain"/>
    <property type="match status" value="1"/>
</dbReference>
<feature type="domain" description="FHA" evidence="2">
    <location>
        <begin position="23"/>
        <end position="73"/>
    </location>
</feature>
<feature type="compositionally biased region" description="Low complexity" evidence="1">
    <location>
        <begin position="214"/>
        <end position="223"/>
    </location>
</feature>
<feature type="region of interest" description="Disordered" evidence="1">
    <location>
        <begin position="166"/>
        <end position="344"/>
    </location>
</feature>
<evidence type="ECO:0000313" key="4">
    <source>
        <dbReference type="Proteomes" id="UP000320593"/>
    </source>
</evidence>
<feature type="region of interest" description="Disordered" evidence="1">
    <location>
        <begin position="139"/>
        <end position="158"/>
    </location>
</feature>
<reference evidence="3 4" key="1">
    <citation type="submission" date="2019-07" db="EMBL/GenBank/DDBJ databases">
        <title>Genomic Encyclopedia of Archaeal and Bacterial Type Strains, Phase II (KMG-II): from individual species to whole genera.</title>
        <authorList>
            <person name="Goeker M."/>
        </authorList>
    </citation>
    <scope>NUCLEOTIDE SEQUENCE [LARGE SCALE GENOMIC DNA]</scope>
    <source>
        <strain evidence="3 4">ATCC BAA-252</strain>
    </source>
</reference>
<feature type="compositionally biased region" description="Basic and acidic residues" evidence="1">
    <location>
        <begin position="390"/>
        <end position="402"/>
    </location>
</feature>
<dbReference type="CDD" id="cd00060">
    <property type="entry name" value="FHA"/>
    <property type="match status" value="1"/>
</dbReference>
<dbReference type="AlphaFoldDB" id="A0A562SEE9"/>
<feature type="compositionally biased region" description="Polar residues" evidence="1">
    <location>
        <begin position="407"/>
        <end position="436"/>
    </location>
</feature>
<dbReference type="Gene3D" id="2.60.200.20">
    <property type="match status" value="1"/>
</dbReference>
<organism evidence="3 4">
    <name type="scientific">Roseibium hamelinense</name>
    <dbReference type="NCBI Taxonomy" id="150831"/>
    <lineage>
        <taxon>Bacteria</taxon>
        <taxon>Pseudomonadati</taxon>
        <taxon>Pseudomonadota</taxon>
        <taxon>Alphaproteobacteria</taxon>
        <taxon>Hyphomicrobiales</taxon>
        <taxon>Stappiaceae</taxon>
        <taxon>Roseibium</taxon>
    </lineage>
</organism>
<dbReference type="InterPro" id="IPR000253">
    <property type="entry name" value="FHA_dom"/>
</dbReference>
<dbReference type="SMART" id="SM00240">
    <property type="entry name" value="FHA"/>
    <property type="match status" value="1"/>
</dbReference>
<feature type="compositionally biased region" description="Polar residues" evidence="1">
    <location>
        <begin position="149"/>
        <end position="158"/>
    </location>
</feature>
<dbReference type="OrthoDB" id="273564at2"/>
<feature type="compositionally biased region" description="Polar residues" evidence="1">
    <location>
        <begin position="245"/>
        <end position="260"/>
    </location>
</feature>
<sequence>MSAELTLTCAALGSHHVFGTNGGTLGRSKKCDWVLPDESRILSSLHARIICQNGKFLLIDESTNGTFIAGQSDPIGRGRAVVVESGTTFVAGTYELLASVTLSGIGGADPIAALGDSSVGSNSRDFAQHSVGSHTALKQYPASGPVQMPPQQGTGPEAQLLTQRTSYDVPTRNKPSLDPLDYLGGAPARASEPSQQPVNTFVAPQIPSEPTPLQPHLQQAAQPRESAPVQGSGPIPAHFDGGLLPNTNPSQTQPTQSADVQQAPAAPQTESGSAPQNADIIPEDFLASLTGSNPPAQPTAASVTAPALRQQSTPAPKAQPNADAARAKQSHPNEDRHQSRQLPPVQPAHNAALQSTTVTPASAPLPMGIPPLPERGSAGGLSHVEALKARREKREAALDAKARGSAPSLSQNTFGKAASTQPNAARPPAQSTQAKSAAQIHGSVRTQDINPALSEGVLLQALLNGLGFPDAKIEPENAERLMLDTGKMVREMSSGMIALLAARKIMKSEFRMDETRIEPKENNAFKHFKVAELALDEMLLRRSEGYLPPDQASRAAFQDLQDQTMVTISAMQKAMRLLLERISPENLAGHDENDGALRLRSLGGRRDKWDTAKQSYERIRSDFDAIMRQVIIEAFTQVQEELARQRSKDYWDKRKK</sequence>
<feature type="region of interest" description="Disordered" evidence="1">
    <location>
        <begin position="390"/>
        <end position="442"/>
    </location>
</feature>